<name>A0A0L1JCK9_ASPN3</name>
<dbReference type="RefSeq" id="XP_015410409.1">
    <property type="nucleotide sequence ID" value="XM_015547537.1"/>
</dbReference>
<gene>
    <name evidence="1" type="ORF">ANOM_002280</name>
</gene>
<dbReference type="PANTHER" id="PTHR38436:SF1">
    <property type="entry name" value="ESTER CYCLASE"/>
    <property type="match status" value="1"/>
</dbReference>
<dbReference type="GeneID" id="26804084"/>
<dbReference type="Pfam" id="PF07366">
    <property type="entry name" value="SnoaL"/>
    <property type="match status" value="1"/>
</dbReference>
<evidence type="ECO:0008006" key="3">
    <source>
        <dbReference type="Google" id="ProtNLM"/>
    </source>
</evidence>
<accession>A0A0L1JCK9</accession>
<dbReference type="EMBL" id="JNOM01000030">
    <property type="protein sequence ID" value="KNG89486.1"/>
    <property type="molecule type" value="Genomic_DNA"/>
</dbReference>
<dbReference type="Proteomes" id="UP000037505">
    <property type="component" value="Unassembled WGS sequence"/>
</dbReference>
<dbReference type="OrthoDB" id="3657563at2759"/>
<reference evidence="1 2" key="1">
    <citation type="submission" date="2014-06" db="EMBL/GenBank/DDBJ databases">
        <title>The Genome of the Aflatoxigenic Filamentous Fungus Aspergillus nomius.</title>
        <authorList>
            <person name="Moore M.G."/>
            <person name="Shannon B.M."/>
            <person name="Brian M.M."/>
        </authorList>
    </citation>
    <scope>NUCLEOTIDE SEQUENCE [LARGE SCALE GENOMIC DNA]</scope>
    <source>
        <strain evidence="1 2">NRRL 13137</strain>
    </source>
</reference>
<dbReference type="Gene3D" id="3.10.450.50">
    <property type="match status" value="1"/>
</dbReference>
<comment type="caution">
    <text evidence="1">The sequence shown here is derived from an EMBL/GenBank/DDBJ whole genome shotgun (WGS) entry which is preliminary data.</text>
</comment>
<keyword evidence="2" id="KW-1185">Reference proteome</keyword>
<protein>
    <recommendedName>
        <fullName evidence="3">SnoaL-like domain-containing protein</fullName>
    </recommendedName>
</protein>
<proteinExistence type="predicted"/>
<sequence>MSTLQEQNKAVVQKYFEEYWGKGNVSIVDEVCADNFVIDYPMHGPRRGKEAAKKMLLEFREAFPNISFHAYKFPLIAEGDYVVVGTLDKANTGREVYFSGTTIFTLKDGKIVDEIGEEQALTALQQLGLVSPPNPGKEIKYDADGNHV</sequence>
<evidence type="ECO:0000313" key="1">
    <source>
        <dbReference type="EMBL" id="KNG89486.1"/>
    </source>
</evidence>
<dbReference type="SUPFAM" id="SSF54427">
    <property type="entry name" value="NTF2-like"/>
    <property type="match status" value="1"/>
</dbReference>
<dbReference type="InterPro" id="IPR009959">
    <property type="entry name" value="Cyclase_SnoaL-like"/>
</dbReference>
<organism evidence="1 2">
    <name type="scientific">Aspergillus nomiae NRRL (strain ATCC 15546 / NRRL 13137 / CBS 260.88 / M93)</name>
    <dbReference type="NCBI Taxonomy" id="1509407"/>
    <lineage>
        <taxon>Eukaryota</taxon>
        <taxon>Fungi</taxon>
        <taxon>Dikarya</taxon>
        <taxon>Ascomycota</taxon>
        <taxon>Pezizomycotina</taxon>
        <taxon>Eurotiomycetes</taxon>
        <taxon>Eurotiomycetidae</taxon>
        <taxon>Eurotiales</taxon>
        <taxon>Aspergillaceae</taxon>
        <taxon>Aspergillus</taxon>
        <taxon>Aspergillus subgen. Circumdati</taxon>
    </lineage>
</organism>
<evidence type="ECO:0000313" key="2">
    <source>
        <dbReference type="Proteomes" id="UP000037505"/>
    </source>
</evidence>
<dbReference type="PANTHER" id="PTHR38436">
    <property type="entry name" value="POLYKETIDE CYCLASE SNOAL-LIKE DOMAIN"/>
    <property type="match status" value="1"/>
</dbReference>
<dbReference type="GO" id="GO:0030638">
    <property type="term" value="P:polyketide metabolic process"/>
    <property type="evidence" value="ECO:0007669"/>
    <property type="project" value="InterPro"/>
</dbReference>
<dbReference type="AlphaFoldDB" id="A0A0L1JCK9"/>
<dbReference type="InterPro" id="IPR032710">
    <property type="entry name" value="NTF2-like_dom_sf"/>
</dbReference>